<accession>A0A1M6F1A9</accession>
<dbReference type="STRING" id="683124.SAMN05444337_1099"/>
<dbReference type="Pfam" id="PF16655">
    <property type="entry name" value="PhoD_N"/>
    <property type="match status" value="1"/>
</dbReference>
<dbReference type="InterPro" id="IPR052900">
    <property type="entry name" value="Phospholipid_Metab_Enz"/>
</dbReference>
<dbReference type="CDD" id="cd07389">
    <property type="entry name" value="MPP_PhoD"/>
    <property type="match status" value="1"/>
</dbReference>
<dbReference type="Gene3D" id="3.60.21.70">
    <property type="entry name" value="PhoD-like phosphatase"/>
    <property type="match status" value="1"/>
</dbReference>
<dbReference type="InterPro" id="IPR032093">
    <property type="entry name" value="PhoD_N"/>
</dbReference>
<organism evidence="3 4">
    <name type="scientific">Flavobacterium haoranii</name>
    <dbReference type="NCBI Taxonomy" id="683124"/>
    <lineage>
        <taxon>Bacteria</taxon>
        <taxon>Pseudomonadati</taxon>
        <taxon>Bacteroidota</taxon>
        <taxon>Flavobacteriia</taxon>
        <taxon>Flavobacteriales</taxon>
        <taxon>Flavobacteriaceae</taxon>
        <taxon>Flavobacterium</taxon>
    </lineage>
</organism>
<dbReference type="SUPFAM" id="SSF56300">
    <property type="entry name" value="Metallo-dependent phosphatases"/>
    <property type="match status" value="1"/>
</dbReference>
<feature type="domain" description="Phospholipase D N-terminal" evidence="2">
    <location>
        <begin position="52"/>
        <end position="140"/>
    </location>
</feature>
<dbReference type="AlphaFoldDB" id="A0A1M6F1A9"/>
<evidence type="ECO:0000259" key="1">
    <source>
        <dbReference type="Pfam" id="PF09423"/>
    </source>
</evidence>
<evidence type="ECO:0000259" key="2">
    <source>
        <dbReference type="Pfam" id="PF16655"/>
    </source>
</evidence>
<dbReference type="Gene3D" id="2.60.40.380">
    <property type="entry name" value="Purple acid phosphatase-like, N-terminal"/>
    <property type="match status" value="1"/>
</dbReference>
<dbReference type="OrthoDB" id="9763616at2"/>
<dbReference type="InterPro" id="IPR029052">
    <property type="entry name" value="Metallo-depent_PP-like"/>
</dbReference>
<dbReference type="Proteomes" id="UP000184232">
    <property type="component" value="Unassembled WGS sequence"/>
</dbReference>
<dbReference type="PANTHER" id="PTHR43606">
    <property type="entry name" value="PHOSPHATASE, PUTATIVE (AFU_ORTHOLOGUE AFUA_6G08710)-RELATED"/>
    <property type="match status" value="1"/>
</dbReference>
<evidence type="ECO:0000313" key="4">
    <source>
        <dbReference type="Proteomes" id="UP000184232"/>
    </source>
</evidence>
<dbReference type="InterPro" id="IPR018946">
    <property type="entry name" value="PhoD-like_MPP"/>
</dbReference>
<name>A0A1M6F1A9_9FLAO</name>
<dbReference type="RefSeq" id="WP_072782635.1">
    <property type="nucleotide sequence ID" value="NZ_CP045292.1"/>
</dbReference>
<dbReference type="Pfam" id="PF09423">
    <property type="entry name" value="PhoD"/>
    <property type="match status" value="1"/>
</dbReference>
<feature type="domain" description="PhoD-like phosphatase metallophosphatase" evidence="1">
    <location>
        <begin position="150"/>
        <end position="553"/>
    </location>
</feature>
<evidence type="ECO:0000313" key="3">
    <source>
        <dbReference type="EMBL" id="SHI91436.1"/>
    </source>
</evidence>
<gene>
    <name evidence="3" type="ORF">SAMN05444337_1099</name>
</gene>
<protein>
    <submittedName>
        <fullName evidence="3">Alkaline phosphatase D</fullName>
    </submittedName>
</protein>
<keyword evidence="4" id="KW-1185">Reference proteome</keyword>
<reference evidence="3 4" key="1">
    <citation type="submission" date="2016-11" db="EMBL/GenBank/DDBJ databases">
        <authorList>
            <person name="Jaros S."/>
            <person name="Januszkiewicz K."/>
            <person name="Wedrychowicz H."/>
        </authorList>
    </citation>
    <scope>NUCLEOTIDE SEQUENCE [LARGE SCALE GENOMIC DNA]</scope>
    <source>
        <strain evidence="3 4">DSM 22807</strain>
    </source>
</reference>
<proteinExistence type="predicted"/>
<dbReference type="PANTHER" id="PTHR43606:SF2">
    <property type="entry name" value="ALKALINE PHOSPHATASE FAMILY PROTEIN (AFU_ORTHOLOGUE AFUA_5G03860)"/>
    <property type="match status" value="1"/>
</dbReference>
<sequence>MSQNSISRRRFLFNSLLTTGGVLLAPNIISCSNDYEVYDIPSTYTNDSFLYGVASFDPSHDQVIIWTKYESSKKEAKIFWQVAYDSSFKNVVRSGEAIVDFTTDYTLAVEIQNLEPNSKLFYRFFSVEDNSVSVVGETITLPLNADEIKLAVCSCANYQAGLFNVYGAMANSNADIIVHLGDYIYEYGEGEYGTNEYTASIGRNHKPSTELFTLYDYRERYKQYRSDKNLQLAHQKKPFICVWDDHEIANDTFKDGAENHQVNEGSFTERKEAAIRAYSEYLPVKTSDKNIIYRSFNIGNLVNLIMLDTRVIGRDQQLNYANYYDASGNFNAGAFQNDWLNPNRSILGSTQRNWLISELNNSTTTWQVLGQQVLMGKMMLPAEMLGTLATVEAEVSATGSASPSTMVYFQQQITELVTIKLKMANGIPVTAEEQTRISTVLPYNLDAWDGYPIEREVLYANLSGKKVISLAGDTHNAWYNKLSDSSNNIVGREFATSSVTSPGLENYLGIDPSTINSFEDAMQILVNDLDYLNAVDRGFLEIRFTPSSADAEWKFVSSVFSDGYFISTDKTENYSA</sequence>
<dbReference type="EMBL" id="FQZH01000001">
    <property type="protein sequence ID" value="SHI91436.1"/>
    <property type="molecule type" value="Genomic_DNA"/>
</dbReference>
<dbReference type="InterPro" id="IPR038607">
    <property type="entry name" value="PhoD-like_sf"/>
</dbReference>